<evidence type="ECO:0000313" key="2">
    <source>
        <dbReference type="Proteomes" id="UP000315908"/>
    </source>
</evidence>
<accession>A0A562M7F3</accession>
<protein>
    <recommendedName>
        <fullName evidence="3">CRISPR-associated protein Cas2</fullName>
    </recommendedName>
</protein>
<organism evidence="1 2">
    <name type="scientific">Sphingobacterium siyangense</name>
    <dbReference type="NCBI Taxonomy" id="459529"/>
    <lineage>
        <taxon>Bacteria</taxon>
        <taxon>Pseudomonadati</taxon>
        <taxon>Bacteroidota</taxon>
        <taxon>Sphingobacteriia</taxon>
        <taxon>Sphingobacteriales</taxon>
        <taxon>Sphingobacteriaceae</taxon>
        <taxon>Sphingobacterium</taxon>
    </lineage>
</organism>
<evidence type="ECO:0000313" key="1">
    <source>
        <dbReference type="EMBL" id="TWI15501.1"/>
    </source>
</evidence>
<dbReference type="EMBL" id="VLKR01000043">
    <property type="protein sequence ID" value="TWI15501.1"/>
    <property type="molecule type" value="Genomic_DNA"/>
</dbReference>
<gene>
    <name evidence="1" type="ORF">IQ31_05083</name>
</gene>
<dbReference type="AlphaFoldDB" id="A0A562M7F3"/>
<evidence type="ECO:0008006" key="3">
    <source>
        <dbReference type="Google" id="ProtNLM"/>
    </source>
</evidence>
<reference evidence="1 2" key="1">
    <citation type="journal article" date="2015" name="Stand. Genomic Sci.">
        <title>Genomic Encyclopedia of Bacterial and Archaeal Type Strains, Phase III: the genomes of soil and plant-associated and newly described type strains.</title>
        <authorList>
            <person name="Whitman W.B."/>
            <person name="Woyke T."/>
            <person name="Klenk H.P."/>
            <person name="Zhou Y."/>
            <person name="Lilburn T.G."/>
            <person name="Beck B.J."/>
            <person name="De Vos P."/>
            <person name="Vandamme P."/>
            <person name="Eisen J.A."/>
            <person name="Garrity G."/>
            <person name="Hugenholtz P."/>
            <person name="Kyrpides N.C."/>
        </authorList>
    </citation>
    <scope>NUCLEOTIDE SEQUENCE [LARGE SCALE GENOMIC DNA]</scope>
    <source>
        <strain evidence="1 2">CGMCC 1.6855</strain>
    </source>
</reference>
<dbReference type="OrthoDB" id="2656750at2"/>
<dbReference type="RefSeq" id="WP_145330825.1">
    <property type="nucleotide sequence ID" value="NZ_VLKR01000043.1"/>
</dbReference>
<dbReference type="Proteomes" id="UP000315908">
    <property type="component" value="Unassembled WGS sequence"/>
</dbReference>
<name>A0A562M7F3_9SPHI</name>
<comment type="caution">
    <text evidence="1">The sequence shown here is derived from an EMBL/GenBank/DDBJ whole genome shotgun (WGS) entry which is preliminary data.</text>
</comment>
<sequence>MKKAYVINYDLNNTKDYDTLFAEIHTLGGKRVLKSCWLIMSSFSAKAIRYRLLSLMDGDDGIFVVRAHGAAAWRKVECANKWLKENLQSQMA</sequence>
<proteinExistence type="predicted"/>